<keyword evidence="2" id="KW-1185">Reference proteome</keyword>
<accession>A0ABQ2FQZ2</accession>
<evidence type="ECO:0000313" key="1">
    <source>
        <dbReference type="EMBL" id="GGL17964.1"/>
    </source>
</evidence>
<sequence>MFILRGVETTTVTGVRVTGNVTVEGASRVGLAGARSGQHADGNTIVMRGATVHFKGWTEVGAWGSQDSSEELEIHDPAVTLRRSLAYPVTQPPLCT</sequence>
<comment type="caution">
    <text evidence="1">The sequence shown here is derived from an EMBL/GenBank/DDBJ whole genome shotgun (WGS) entry which is preliminary data.</text>
</comment>
<proteinExistence type="predicted"/>
<gene>
    <name evidence="1" type="ORF">GCM10010844_41000</name>
</gene>
<organism evidence="1 2">
    <name type="scientific">Deinococcus radiotolerans</name>
    <dbReference type="NCBI Taxonomy" id="1309407"/>
    <lineage>
        <taxon>Bacteria</taxon>
        <taxon>Thermotogati</taxon>
        <taxon>Deinococcota</taxon>
        <taxon>Deinococci</taxon>
        <taxon>Deinococcales</taxon>
        <taxon>Deinococcaceae</taxon>
        <taxon>Deinococcus</taxon>
    </lineage>
</organism>
<dbReference type="EMBL" id="BMPE01000026">
    <property type="protein sequence ID" value="GGL17964.1"/>
    <property type="molecule type" value="Genomic_DNA"/>
</dbReference>
<evidence type="ECO:0000313" key="2">
    <source>
        <dbReference type="Proteomes" id="UP000604341"/>
    </source>
</evidence>
<reference evidence="2" key="1">
    <citation type="journal article" date="2019" name="Int. J. Syst. Evol. Microbiol.">
        <title>The Global Catalogue of Microorganisms (GCM) 10K type strain sequencing project: providing services to taxonomists for standard genome sequencing and annotation.</title>
        <authorList>
            <consortium name="The Broad Institute Genomics Platform"/>
            <consortium name="The Broad Institute Genome Sequencing Center for Infectious Disease"/>
            <person name="Wu L."/>
            <person name="Ma J."/>
        </authorList>
    </citation>
    <scope>NUCLEOTIDE SEQUENCE [LARGE SCALE GENOMIC DNA]</scope>
    <source>
        <strain evidence="2">JCM 19173</strain>
    </source>
</reference>
<dbReference type="Proteomes" id="UP000604341">
    <property type="component" value="Unassembled WGS sequence"/>
</dbReference>
<name>A0ABQ2FQZ2_9DEIO</name>
<protein>
    <submittedName>
        <fullName evidence="1">Uncharacterized protein</fullName>
    </submittedName>
</protein>